<dbReference type="GO" id="GO:0006355">
    <property type="term" value="P:regulation of DNA-templated transcription"/>
    <property type="evidence" value="ECO:0007669"/>
    <property type="project" value="InterPro"/>
</dbReference>
<protein>
    <recommendedName>
        <fullName evidence="5">MucR family transcriptional regulator</fullName>
    </recommendedName>
</protein>
<accession>A0AA37TPE7</accession>
<dbReference type="EMBL" id="BSPL01000053">
    <property type="protein sequence ID" value="GLS74629.1"/>
    <property type="molecule type" value="Genomic_DNA"/>
</dbReference>
<evidence type="ECO:0000313" key="3">
    <source>
        <dbReference type="EMBL" id="GLS74629.1"/>
    </source>
</evidence>
<reference evidence="4" key="1">
    <citation type="journal article" date="2019" name="Int. J. Syst. Evol. Microbiol.">
        <title>The Global Catalogue of Microorganisms (GCM) 10K type strain sequencing project: providing services to taxonomists for standard genome sequencing and annotation.</title>
        <authorList>
            <consortium name="The Broad Institute Genomics Platform"/>
            <consortium name="The Broad Institute Genome Sequencing Center for Infectious Disease"/>
            <person name="Wu L."/>
            <person name="Ma J."/>
        </authorList>
    </citation>
    <scope>NUCLEOTIDE SEQUENCE [LARGE SCALE GENOMIC DNA]</scope>
    <source>
        <strain evidence="4">NBRC 103632</strain>
    </source>
</reference>
<dbReference type="AlphaFoldDB" id="A0AA37TPE7"/>
<dbReference type="Pfam" id="PF05443">
    <property type="entry name" value="ROS_MUCR"/>
    <property type="match status" value="1"/>
</dbReference>
<evidence type="ECO:0000313" key="4">
    <source>
        <dbReference type="Proteomes" id="UP001157440"/>
    </source>
</evidence>
<dbReference type="GO" id="GO:0008270">
    <property type="term" value="F:zinc ion binding"/>
    <property type="evidence" value="ECO:0007669"/>
    <property type="project" value="InterPro"/>
</dbReference>
<comment type="similarity">
    <text evidence="1">Belongs to the ros/MucR family.</text>
</comment>
<name>A0AA37TPE7_9HYPH</name>
<feature type="region of interest" description="Disordered" evidence="2">
    <location>
        <begin position="135"/>
        <end position="166"/>
    </location>
</feature>
<dbReference type="Gene3D" id="1.10.10.1550">
    <property type="entry name" value="ROS/MUCR transcriptional regulator protein"/>
    <property type="match status" value="1"/>
</dbReference>
<evidence type="ECO:0000256" key="2">
    <source>
        <dbReference type="SAM" id="MobiDB-lite"/>
    </source>
</evidence>
<dbReference type="Proteomes" id="UP001157440">
    <property type="component" value="Unassembled WGS sequence"/>
</dbReference>
<gene>
    <name evidence="3" type="ORF">GCM10007890_66470</name>
</gene>
<dbReference type="InterPro" id="IPR041920">
    <property type="entry name" value="ROS/MUCR_sf"/>
</dbReference>
<evidence type="ECO:0008006" key="5">
    <source>
        <dbReference type="Google" id="ProtNLM"/>
    </source>
</evidence>
<dbReference type="InterPro" id="IPR008807">
    <property type="entry name" value="ROS_MUCR"/>
</dbReference>
<comment type="caution">
    <text evidence="3">The sequence shown here is derived from an EMBL/GenBank/DDBJ whole genome shotgun (WGS) entry which is preliminary data.</text>
</comment>
<organism evidence="3 4">
    <name type="scientific">Methylobacterium tardum</name>
    <dbReference type="NCBI Taxonomy" id="374432"/>
    <lineage>
        <taxon>Bacteria</taxon>
        <taxon>Pseudomonadati</taxon>
        <taxon>Pseudomonadota</taxon>
        <taxon>Alphaproteobacteria</taxon>
        <taxon>Hyphomicrobiales</taxon>
        <taxon>Methylobacteriaceae</taxon>
        <taxon>Methylobacterium</taxon>
    </lineage>
</organism>
<proteinExistence type="inferred from homology"/>
<evidence type="ECO:0000256" key="1">
    <source>
        <dbReference type="ARBA" id="ARBA00007031"/>
    </source>
</evidence>
<sequence length="166" mass="17992">MSEIAEVNMDQAVNFTQLAADIVSAYVSNNPVRPADLPELLGSVHAALSGLNQGGENATAPVEKLTSAQIRKSITHDALISFEDGKPYKTLRRHLTIRGLTPEAYREKWGLPRDYPMTAQAYSDQRSKLALSLGLGQGRRKAAPKSAAVADSVSEKPKRAGRPRKV</sequence>
<dbReference type="GO" id="GO:0003677">
    <property type="term" value="F:DNA binding"/>
    <property type="evidence" value="ECO:0007669"/>
    <property type="project" value="InterPro"/>
</dbReference>
<keyword evidence="4" id="KW-1185">Reference proteome</keyword>